<dbReference type="PROSITE" id="PS52015">
    <property type="entry name" value="TONB_CTD"/>
    <property type="match status" value="2"/>
</dbReference>
<keyword evidence="12" id="KW-1185">Reference proteome</keyword>
<dbReference type="Pfam" id="PF03544">
    <property type="entry name" value="TonB_C"/>
    <property type="match status" value="2"/>
</dbReference>
<dbReference type="RefSeq" id="WP_091143434.1">
    <property type="nucleotide sequence ID" value="NZ_FNAI01000001.1"/>
</dbReference>
<name>A0A1G6TTU8_9SPHI</name>
<dbReference type="Gene3D" id="3.30.1150.10">
    <property type="match status" value="2"/>
</dbReference>
<dbReference type="GO" id="GO:0098797">
    <property type="term" value="C:plasma membrane protein complex"/>
    <property type="evidence" value="ECO:0007669"/>
    <property type="project" value="TreeGrafter"/>
</dbReference>
<keyword evidence="6" id="KW-0812">Transmembrane</keyword>
<reference evidence="11 12" key="1">
    <citation type="submission" date="2016-10" db="EMBL/GenBank/DDBJ databases">
        <authorList>
            <person name="de Groot N.N."/>
        </authorList>
    </citation>
    <scope>NUCLEOTIDE SEQUENCE [LARGE SCALE GENOMIC DNA]</scope>
    <source>
        <strain evidence="11 12">47C3B</strain>
    </source>
</reference>
<evidence type="ECO:0000256" key="4">
    <source>
        <dbReference type="ARBA" id="ARBA00022475"/>
    </source>
</evidence>
<dbReference type="PANTHER" id="PTHR33446">
    <property type="entry name" value="PROTEIN TONB-RELATED"/>
    <property type="match status" value="1"/>
</dbReference>
<dbReference type="PANTHER" id="PTHR33446:SF2">
    <property type="entry name" value="PROTEIN TONB"/>
    <property type="match status" value="1"/>
</dbReference>
<dbReference type="Proteomes" id="UP000199072">
    <property type="component" value="Unassembled WGS sequence"/>
</dbReference>
<keyword evidence="3" id="KW-0813">Transport</keyword>
<keyword evidence="8" id="KW-1133">Transmembrane helix</keyword>
<evidence type="ECO:0000256" key="1">
    <source>
        <dbReference type="ARBA" id="ARBA00004383"/>
    </source>
</evidence>
<dbReference type="GO" id="GO:0015031">
    <property type="term" value="P:protein transport"/>
    <property type="evidence" value="ECO:0007669"/>
    <property type="project" value="UniProtKB-KW"/>
</dbReference>
<evidence type="ECO:0000313" key="11">
    <source>
        <dbReference type="EMBL" id="SDD32538.1"/>
    </source>
</evidence>
<evidence type="ECO:0000313" key="12">
    <source>
        <dbReference type="Proteomes" id="UP000199072"/>
    </source>
</evidence>
<dbReference type="NCBIfam" id="TIGR01352">
    <property type="entry name" value="tonB_Cterm"/>
    <property type="match status" value="2"/>
</dbReference>
<keyword evidence="7" id="KW-0653">Protein transport</keyword>
<evidence type="ECO:0000256" key="6">
    <source>
        <dbReference type="ARBA" id="ARBA00022692"/>
    </source>
</evidence>
<accession>A0A1G6TTU8</accession>
<keyword evidence="4" id="KW-1003">Cell membrane</keyword>
<feature type="domain" description="TonB C-terminal" evidence="10">
    <location>
        <begin position="151"/>
        <end position="241"/>
    </location>
</feature>
<dbReference type="STRING" id="1391627.SAMN05216464_101415"/>
<dbReference type="InterPro" id="IPR051045">
    <property type="entry name" value="TonB-dependent_transducer"/>
</dbReference>
<comment type="subcellular location">
    <subcellularLocation>
        <location evidence="1">Cell inner membrane</location>
        <topology evidence="1">Single-pass membrane protein</topology>
        <orientation evidence="1">Periplasmic side</orientation>
    </subcellularLocation>
</comment>
<evidence type="ECO:0000256" key="9">
    <source>
        <dbReference type="ARBA" id="ARBA00023136"/>
    </source>
</evidence>
<proteinExistence type="inferred from homology"/>
<sequence length="241" mass="26963">MKKIIPITFLTLSSLLVKAQKQDSLNNAAPADSIFRSMEQVPEFPGGTALFYELIATKIRYPKNSMENGVQGKVFVQMTVKSTGELDNIKAIGGPNKELNDEAVRVVKLSPRWKPGMKNGKPITIKYVVPITFALPKDDDKQDEQQPEFLGGNHSFGEFLAMNVRYPQYSRQNRIQGKVILQMIIRDTGKLDSIKVISGPGKELNDEAIRVVKLSPPWKPGMKNGKPVTVRYSFPITFNLD</sequence>
<organism evidence="11 12">
    <name type="scientific">Mucilaginibacter pineti</name>
    <dbReference type="NCBI Taxonomy" id="1391627"/>
    <lineage>
        <taxon>Bacteria</taxon>
        <taxon>Pseudomonadati</taxon>
        <taxon>Bacteroidota</taxon>
        <taxon>Sphingobacteriia</taxon>
        <taxon>Sphingobacteriales</taxon>
        <taxon>Sphingobacteriaceae</taxon>
        <taxon>Mucilaginibacter</taxon>
    </lineage>
</organism>
<dbReference type="GO" id="GO:0055085">
    <property type="term" value="P:transmembrane transport"/>
    <property type="evidence" value="ECO:0007669"/>
    <property type="project" value="InterPro"/>
</dbReference>
<feature type="domain" description="TonB C-terminal" evidence="10">
    <location>
        <begin position="46"/>
        <end position="142"/>
    </location>
</feature>
<dbReference type="GO" id="GO:0031992">
    <property type="term" value="F:energy transducer activity"/>
    <property type="evidence" value="ECO:0007669"/>
    <property type="project" value="TreeGrafter"/>
</dbReference>
<evidence type="ECO:0000256" key="3">
    <source>
        <dbReference type="ARBA" id="ARBA00022448"/>
    </source>
</evidence>
<dbReference type="SUPFAM" id="SSF74653">
    <property type="entry name" value="TolA/TonB C-terminal domain"/>
    <property type="match status" value="2"/>
</dbReference>
<dbReference type="AlphaFoldDB" id="A0A1G6TTU8"/>
<evidence type="ECO:0000256" key="7">
    <source>
        <dbReference type="ARBA" id="ARBA00022927"/>
    </source>
</evidence>
<evidence type="ECO:0000259" key="10">
    <source>
        <dbReference type="PROSITE" id="PS52015"/>
    </source>
</evidence>
<protein>
    <submittedName>
        <fullName evidence="11">TonB family C-terminal domain-containing protein</fullName>
    </submittedName>
</protein>
<keyword evidence="9" id="KW-0472">Membrane</keyword>
<dbReference type="InterPro" id="IPR006260">
    <property type="entry name" value="TonB/TolA_C"/>
</dbReference>
<dbReference type="OrthoDB" id="649093at2"/>
<comment type="similarity">
    <text evidence="2">Belongs to the TonB family.</text>
</comment>
<evidence type="ECO:0000256" key="8">
    <source>
        <dbReference type="ARBA" id="ARBA00022989"/>
    </source>
</evidence>
<gene>
    <name evidence="11" type="ORF">SAMN05216464_101415</name>
</gene>
<keyword evidence="5" id="KW-0997">Cell inner membrane</keyword>
<dbReference type="InterPro" id="IPR037682">
    <property type="entry name" value="TonB_C"/>
</dbReference>
<dbReference type="EMBL" id="FNAI01000001">
    <property type="protein sequence ID" value="SDD32538.1"/>
    <property type="molecule type" value="Genomic_DNA"/>
</dbReference>
<evidence type="ECO:0000256" key="2">
    <source>
        <dbReference type="ARBA" id="ARBA00006555"/>
    </source>
</evidence>
<evidence type="ECO:0000256" key="5">
    <source>
        <dbReference type="ARBA" id="ARBA00022519"/>
    </source>
</evidence>